<dbReference type="Ensembl" id="ENSLACT00000006508.1">
    <property type="protein sequence ID" value="ENSLACP00000006455.1"/>
    <property type="gene ID" value="ENSLACG00000005727.1"/>
</dbReference>
<dbReference type="InterPro" id="IPR029006">
    <property type="entry name" value="ADF-H/Gelsolin-like_dom_sf"/>
</dbReference>
<dbReference type="GeneID" id="102351334"/>
<dbReference type="EMBL" id="AFYH01122374">
    <property type="status" value="NOT_ANNOTATED_CDS"/>
    <property type="molecule type" value="Genomic_DNA"/>
</dbReference>
<organism evidence="21 22">
    <name type="scientific">Latimeria chalumnae</name>
    <name type="common">Coelacanth</name>
    <dbReference type="NCBI Taxonomy" id="7897"/>
    <lineage>
        <taxon>Eukaryota</taxon>
        <taxon>Metazoa</taxon>
        <taxon>Chordata</taxon>
        <taxon>Craniata</taxon>
        <taxon>Vertebrata</taxon>
        <taxon>Euteleostomi</taxon>
        <taxon>Coelacanthiformes</taxon>
        <taxon>Coelacanthidae</taxon>
        <taxon>Latimeria</taxon>
    </lineage>
</organism>
<dbReference type="GO" id="GO:0042470">
    <property type="term" value="C:melanosome"/>
    <property type="evidence" value="ECO:0007669"/>
    <property type="project" value="UniProtKB-SubCell"/>
</dbReference>
<comment type="subunit">
    <text evidence="17">Interacts with NUP62. Interacts with NUTF2 and RAN; involved in CAPG nuclear import.</text>
</comment>
<dbReference type="FunFam" id="3.40.20.10:FF:000037">
    <property type="entry name" value="macrophage-capping protein-like isoform X2"/>
    <property type="match status" value="1"/>
</dbReference>
<dbReference type="FunFam" id="3.40.20.10:FF:000005">
    <property type="entry name" value="Gelsolin"/>
    <property type="match status" value="1"/>
</dbReference>
<dbReference type="GO" id="GO:0051016">
    <property type="term" value="P:barbed-end actin filament capping"/>
    <property type="evidence" value="ECO:0007669"/>
    <property type="project" value="TreeGrafter"/>
</dbReference>
<reference evidence="22" key="1">
    <citation type="submission" date="2011-08" db="EMBL/GenBank/DDBJ databases">
        <title>The draft genome of Latimeria chalumnae.</title>
        <authorList>
            <person name="Di Palma F."/>
            <person name="Alfoldi J."/>
            <person name="Johnson J."/>
            <person name="Berlin A."/>
            <person name="Gnerre S."/>
            <person name="Jaffe D."/>
            <person name="MacCallum I."/>
            <person name="Young S."/>
            <person name="Walker B.J."/>
            <person name="Lander E."/>
            <person name="Lindblad-Toh K."/>
        </authorList>
    </citation>
    <scope>NUCLEOTIDE SEQUENCE [LARGE SCALE GENOMIC DNA]</scope>
    <source>
        <strain evidence="22">Wild caught</strain>
    </source>
</reference>
<dbReference type="GO" id="GO:0008154">
    <property type="term" value="P:actin polymerization or depolymerization"/>
    <property type="evidence" value="ECO:0007669"/>
    <property type="project" value="TreeGrafter"/>
</dbReference>
<dbReference type="FunFam" id="3.40.20.10:FF:000002">
    <property type="entry name" value="Gelsolin"/>
    <property type="match status" value="1"/>
</dbReference>
<feature type="domain" description="Gelsolin-like" evidence="20">
    <location>
        <begin position="258"/>
        <end position="332"/>
    </location>
</feature>
<evidence type="ECO:0000256" key="5">
    <source>
        <dbReference type="ARBA" id="ARBA00004510"/>
    </source>
</evidence>
<evidence type="ECO:0000256" key="4">
    <source>
        <dbReference type="ARBA" id="ARBA00004466"/>
    </source>
</evidence>
<dbReference type="CDD" id="cd11292">
    <property type="entry name" value="gelsolin_S3_like"/>
    <property type="match status" value="1"/>
</dbReference>
<keyword evidence="14" id="KW-0206">Cytoskeleton</keyword>
<dbReference type="EMBL" id="AFYH01122373">
    <property type="status" value="NOT_ANNOTATED_CDS"/>
    <property type="molecule type" value="Genomic_DNA"/>
</dbReference>
<dbReference type="FunFam" id="3.40.20.10:FF:000040">
    <property type="entry name" value="macrophage-capping protein-like isoform X1"/>
    <property type="match status" value="1"/>
</dbReference>
<dbReference type="CDD" id="cd11289">
    <property type="entry name" value="gelsolin_S2_like"/>
    <property type="match status" value="1"/>
</dbReference>
<evidence type="ECO:0000313" key="21">
    <source>
        <dbReference type="Ensembl" id="ENSLACP00000006455.1"/>
    </source>
</evidence>
<dbReference type="CDD" id="cd11291">
    <property type="entry name" value="gelsolin_S6_like"/>
    <property type="match status" value="1"/>
</dbReference>
<evidence type="ECO:0000256" key="11">
    <source>
        <dbReference type="ARBA" id="ARBA00022837"/>
    </source>
</evidence>
<reference evidence="21" key="2">
    <citation type="submission" date="2025-08" db="UniProtKB">
        <authorList>
            <consortium name="Ensembl"/>
        </authorList>
    </citation>
    <scope>IDENTIFICATION</scope>
</reference>
<dbReference type="STRING" id="7897.ENSLACP00000006455"/>
<dbReference type="PANTHER" id="PTHR11977:SF27">
    <property type="entry name" value="SCINDERIN LIKE A-RELATED"/>
    <property type="match status" value="1"/>
</dbReference>
<feature type="domain" description="Gelsolin-like" evidence="20">
    <location>
        <begin position="519"/>
        <end position="584"/>
    </location>
</feature>
<dbReference type="eggNOG" id="KOG0443">
    <property type="taxonomic scope" value="Eukaryota"/>
</dbReference>
<dbReference type="GO" id="GO:0051014">
    <property type="term" value="P:actin filament severing"/>
    <property type="evidence" value="ECO:0007669"/>
    <property type="project" value="TreeGrafter"/>
</dbReference>
<dbReference type="EMBL" id="AFYH01122376">
    <property type="status" value="NOT_ANNOTATED_CDS"/>
    <property type="molecule type" value="Genomic_DNA"/>
</dbReference>
<feature type="domain" description="Gelsolin-like" evidence="20">
    <location>
        <begin position="403"/>
        <end position="478"/>
    </location>
</feature>
<evidence type="ECO:0000256" key="6">
    <source>
        <dbReference type="ARBA" id="ARBA00008418"/>
    </source>
</evidence>
<keyword evidence="7" id="KW-0117">Actin capping</keyword>
<name>H3A9Y4_LATCH</name>
<dbReference type="InParanoid" id="H3A9Y4"/>
<evidence type="ECO:0000256" key="15">
    <source>
        <dbReference type="ARBA" id="ARBA00023242"/>
    </source>
</evidence>
<keyword evidence="16" id="KW-0966">Cell projection</keyword>
<sequence length="721" mass="80017">MVVHQEFQNAGQGAGLMIWRIENMDLKPVPKNLYGNFYTGDAYIILYTSSSFAYNIHMWLGSECSQDESGAAAILATQLDEYLGGKPRQYRERQNYESDVFHGYFKGVKYQKGGVASGFKHVVTNDVNVKRLLHVKGRRVVRATEVEFTWSSFNKNDCFIIDAGANIYQWYGSGSNRMERIKSTQLAIGIRDTERMGRAKIYFVNDGEEPAVLTELLGPKPDIPEEALEDVAVERSLSKAAKLWVVSDADGTMKTSEVASKNPFQQEMLLSTECYILDNGSNGKVFLWKGKQSNAKERKAALKTAEEFISMMNYLASTQVQIFPEGGETMYFKQFFSNWKDKEETEGPTAPYVLGKIAKIKPVPFDVSTLHQSPAMAAQYGMVDDGSGAVQIWRVEGGDKKAVDPKFYGQFYGGDCYLILYDYTSSGRKNSIIYTWQGSKATQDELAASAFLTVQLDSSRGGLPVQVRVTQGQEPPHLVSLFKGKTLIIHAGGTSRQGGQTASADQRLFHVRMSSNGAKRAVEVKRDASSLNSNDAFVLKAPQETYIWKGTGATEDEINAAKYVASILGGKAVEVQEGKEPGNFWLPLGGKKGYQTSTALKSQILSKSPRLFGCSNKTGRLIVEEVPGDFTQDDLATDDVMLLDTWDQLFLWIGKDANEVEKQGSPKLAQQYIDTDPAERKGTPVVTVKQGNEPPTFTGWFMAWDSQKWDTDPLQQIQATC</sequence>
<dbReference type="CTD" id="406363"/>
<dbReference type="FunFam" id="3.40.20.10:FF:000004">
    <property type="entry name" value="Gelsolin"/>
    <property type="match status" value="1"/>
</dbReference>
<evidence type="ECO:0000256" key="3">
    <source>
        <dbReference type="ARBA" id="ARBA00004245"/>
    </source>
</evidence>
<dbReference type="InterPro" id="IPR007122">
    <property type="entry name" value="Villin/Gelsolin"/>
</dbReference>
<dbReference type="EMBL" id="AFYH01122375">
    <property type="status" value="NOT_ANNOTATED_CDS"/>
    <property type="molecule type" value="Genomic_DNA"/>
</dbReference>
<evidence type="ECO:0000256" key="18">
    <source>
        <dbReference type="ARBA" id="ARBA00074322"/>
    </source>
</evidence>
<dbReference type="GO" id="GO:0001726">
    <property type="term" value="C:ruffle"/>
    <property type="evidence" value="ECO:0007669"/>
    <property type="project" value="UniProtKB-SubCell"/>
</dbReference>
<dbReference type="CDD" id="cd11288">
    <property type="entry name" value="gelsolin_S5_like"/>
    <property type="match status" value="1"/>
</dbReference>
<dbReference type="GO" id="GO:0005546">
    <property type="term" value="F:phosphatidylinositol-4,5-bisphosphate binding"/>
    <property type="evidence" value="ECO:0007669"/>
    <property type="project" value="TreeGrafter"/>
</dbReference>
<keyword evidence="15" id="KW-0539">Nucleus</keyword>
<keyword evidence="12" id="KW-0007">Acetylation</keyword>
<dbReference type="SMART" id="SM00262">
    <property type="entry name" value="GEL"/>
    <property type="match status" value="6"/>
</dbReference>
<evidence type="ECO:0000256" key="12">
    <source>
        <dbReference type="ARBA" id="ARBA00022990"/>
    </source>
</evidence>
<dbReference type="GO" id="GO:0005634">
    <property type="term" value="C:nucleus"/>
    <property type="evidence" value="ECO:0007669"/>
    <property type="project" value="UniProtKB-SubCell"/>
</dbReference>
<dbReference type="SUPFAM" id="SSF55753">
    <property type="entry name" value="Actin depolymerizing proteins"/>
    <property type="match status" value="6"/>
</dbReference>
<dbReference type="RefSeq" id="XP_006001649.1">
    <property type="nucleotide sequence ID" value="XM_006001587.3"/>
</dbReference>
<comment type="similarity">
    <text evidence="6">Belongs to the villin/gelsolin family.</text>
</comment>
<dbReference type="HOGENOM" id="CLU_002568_3_2_1"/>
<dbReference type="PANTHER" id="PTHR11977">
    <property type="entry name" value="VILLIN"/>
    <property type="match status" value="1"/>
</dbReference>
<evidence type="ECO:0000256" key="1">
    <source>
        <dbReference type="ARBA" id="ARBA00004123"/>
    </source>
</evidence>
<evidence type="ECO:0000313" key="22">
    <source>
        <dbReference type="Proteomes" id="UP000008672"/>
    </source>
</evidence>
<keyword evidence="13" id="KW-0009">Actin-binding</keyword>
<reference evidence="21" key="3">
    <citation type="submission" date="2025-09" db="UniProtKB">
        <authorList>
            <consortium name="Ensembl"/>
        </authorList>
    </citation>
    <scope>IDENTIFICATION</scope>
</reference>
<dbReference type="AlphaFoldDB" id="H3A9Y4"/>
<evidence type="ECO:0000256" key="2">
    <source>
        <dbReference type="ARBA" id="ARBA00004223"/>
    </source>
</evidence>
<keyword evidence="9" id="KW-0597">Phosphoprotein</keyword>
<dbReference type="OMA" id="QKHIIYT"/>
<keyword evidence="10" id="KW-0677">Repeat</keyword>
<evidence type="ECO:0000256" key="8">
    <source>
        <dbReference type="ARBA" id="ARBA00022490"/>
    </source>
</evidence>
<evidence type="ECO:0000259" key="20">
    <source>
        <dbReference type="Pfam" id="PF00626"/>
    </source>
</evidence>
<dbReference type="Pfam" id="PF00626">
    <property type="entry name" value="Gelsolin"/>
    <property type="match status" value="6"/>
</dbReference>
<dbReference type="GO" id="GO:0007417">
    <property type="term" value="P:central nervous system development"/>
    <property type="evidence" value="ECO:0007669"/>
    <property type="project" value="TreeGrafter"/>
</dbReference>
<evidence type="ECO:0000256" key="14">
    <source>
        <dbReference type="ARBA" id="ARBA00023212"/>
    </source>
</evidence>
<proteinExistence type="inferred from homology"/>
<keyword evidence="8" id="KW-0963">Cytoplasm</keyword>
<dbReference type="GO" id="GO:0030027">
    <property type="term" value="C:lamellipodium"/>
    <property type="evidence" value="ECO:0007669"/>
    <property type="project" value="UniProtKB-SubCell"/>
</dbReference>
<dbReference type="Bgee" id="ENSLACG00000005727">
    <property type="expression patterns" value="Expressed in pelvic fin and 5 other cell types or tissues"/>
</dbReference>
<dbReference type="PRINTS" id="PR00597">
    <property type="entry name" value="GELSOLIN"/>
</dbReference>
<protein>
    <recommendedName>
        <fullName evidence="18">Macrophage-capping protein</fullName>
    </recommendedName>
    <alternativeName>
        <fullName evidence="19">Actin regulatory protein CAP-G</fullName>
    </alternativeName>
</protein>
<evidence type="ECO:0000256" key="16">
    <source>
        <dbReference type="ARBA" id="ARBA00023273"/>
    </source>
</evidence>
<evidence type="ECO:0000256" key="19">
    <source>
        <dbReference type="ARBA" id="ARBA00077132"/>
    </source>
</evidence>
<dbReference type="CDD" id="cd11293">
    <property type="entry name" value="gelsolin_S4_like"/>
    <property type="match status" value="1"/>
</dbReference>
<evidence type="ECO:0000256" key="13">
    <source>
        <dbReference type="ARBA" id="ARBA00023203"/>
    </source>
</evidence>
<dbReference type="GO" id="GO:0051015">
    <property type="term" value="F:actin filament binding"/>
    <property type="evidence" value="ECO:0007669"/>
    <property type="project" value="InterPro"/>
</dbReference>
<dbReference type="GeneTree" id="ENSGT00940000164612"/>
<dbReference type="EMBL" id="AFYH01122377">
    <property type="status" value="NOT_ANNOTATED_CDS"/>
    <property type="molecule type" value="Genomic_DNA"/>
</dbReference>
<feature type="domain" description="Gelsolin-like" evidence="20">
    <location>
        <begin position="140"/>
        <end position="212"/>
    </location>
</feature>
<evidence type="ECO:0000256" key="9">
    <source>
        <dbReference type="ARBA" id="ARBA00022553"/>
    </source>
</evidence>
<dbReference type="OrthoDB" id="6375767at2759"/>
<dbReference type="GO" id="GO:0030031">
    <property type="term" value="P:cell projection assembly"/>
    <property type="evidence" value="ECO:0007669"/>
    <property type="project" value="TreeGrafter"/>
</dbReference>
<dbReference type="InterPro" id="IPR007123">
    <property type="entry name" value="Gelsolin-like_dom"/>
</dbReference>
<feature type="domain" description="Gelsolin-like" evidence="20">
    <location>
        <begin position="623"/>
        <end position="697"/>
    </location>
</feature>
<dbReference type="KEGG" id="lcm:102351334"/>
<dbReference type="Proteomes" id="UP000008672">
    <property type="component" value="Unassembled WGS sequence"/>
</dbReference>
<accession>H3A9Y4</accession>
<keyword evidence="22" id="KW-1185">Reference proteome</keyword>
<keyword evidence="11" id="KW-0106">Calcium</keyword>
<dbReference type="CDD" id="cd11290">
    <property type="entry name" value="gelsolin_S1_like"/>
    <property type="match status" value="1"/>
</dbReference>
<gene>
    <name evidence="21" type="primary">SCINLB</name>
</gene>
<evidence type="ECO:0000256" key="10">
    <source>
        <dbReference type="ARBA" id="ARBA00022737"/>
    </source>
</evidence>
<feature type="domain" description="Gelsolin-like" evidence="20">
    <location>
        <begin position="25"/>
        <end position="101"/>
    </location>
</feature>
<comment type="subcellular location">
    <subcellularLocation>
        <location evidence="5">Cell projection</location>
        <location evidence="5">Lamellipodium</location>
    </subcellularLocation>
    <subcellularLocation>
        <location evidence="4">Cell projection</location>
        <location evidence="4">Ruffle</location>
    </subcellularLocation>
    <subcellularLocation>
        <location evidence="3">Cytoplasm</location>
        <location evidence="3">Cytoskeleton</location>
    </subcellularLocation>
    <subcellularLocation>
        <location evidence="2">Melanosome</location>
    </subcellularLocation>
    <subcellularLocation>
        <location evidence="1">Nucleus</location>
    </subcellularLocation>
</comment>
<dbReference type="GO" id="GO:0015629">
    <property type="term" value="C:actin cytoskeleton"/>
    <property type="evidence" value="ECO:0007669"/>
    <property type="project" value="TreeGrafter"/>
</dbReference>
<dbReference type="FunFam" id="3.40.20.10:FF:000001">
    <property type="entry name" value="Gelsolin"/>
    <property type="match status" value="1"/>
</dbReference>
<dbReference type="Gene3D" id="3.40.20.10">
    <property type="entry name" value="Severin"/>
    <property type="match status" value="6"/>
</dbReference>
<evidence type="ECO:0000256" key="17">
    <source>
        <dbReference type="ARBA" id="ARBA00063813"/>
    </source>
</evidence>
<evidence type="ECO:0000256" key="7">
    <source>
        <dbReference type="ARBA" id="ARBA00022467"/>
    </source>
</evidence>